<organism evidence="1 2">
    <name type="scientific">Pedobacter cryotolerans</name>
    <dbReference type="NCBI Taxonomy" id="2571270"/>
    <lineage>
        <taxon>Bacteria</taxon>
        <taxon>Pseudomonadati</taxon>
        <taxon>Bacteroidota</taxon>
        <taxon>Sphingobacteriia</taxon>
        <taxon>Sphingobacteriales</taxon>
        <taxon>Sphingobacteriaceae</taxon>
        <taxon>Pedobacter</taxon>
    </lineage>
</organism>
<dbReference type="PROSITE" id="PS51257">
    <property type="entry name" value="PROKAR_LIPOPROTEIN"/>
    <property type="match status" value="1"/>
</dbReference>
<dbReference type="AlphaFoldDB" id="A0A4U1C7K9"/>
<name>A0A4U1C7K9_9SPHI</name>
<sequence>MKIIKYIVLALCITSIYSCKPEEFGPIGEEENIVKSLQGTWGLTKVTQKDEDAATKGFPYKELDITNVYAYKDLVIALQGDAAGTPTSFIITQGNSPKISDFNTGTWTVDNVKAPTVINLKSGTLTSELTLGSYAELKTGKFYLKKVKKSNGKAIVSYTYQFTKK</sequence>
<gene>
    <name evidence="1" type="ORF">FA045_13070</name>
</gene>
<evidence type="ECO:0000313" key="2">
    <source>
        <dbReference type="Proteomes" id="UP000310477"/>
    </source>
</evidence>
<accession>A0A4U1C7K9</accession>
<protein>
    <submittedName>
        <fullName evidence="1">DUF5004 domain-containing protein</fullName>
    </submittedName>
</protein>
<reference evidence="1 2" key="1">
    <citation type="submission" date="2019-04" db="EMBL/GenBank/DDBJ databases">
        <title>Pedobacter sp. AR-2-6 sp. nov., isolated from Arctic soil.</title>
        <authorList>
            <person name="Dahal R.H."/>
            <person name="Kim D.-U."/>
        </authorList>
    </citation>
    <scope>NUCLEOTIDE SEQUENCE [LARGE SCALE GENOMIC DNA]</scope>
    <source>
        <strain evidence="1 2">AR-2-6</strain>
    </source>
</reference>
<proteinExistence type="predicted"/>
<keyword evidence="2" id="KW-1185">Reference proteome</keyword>
<evidence type="ECO:0000313" key="1">
    <source>
        <dbReference type="EMBL" id="TKB99411.1"/>
    </source>
</evidence>
<comment type="caution">
    <text evidence="1">The sequence shown here is derived from an EMBL/GenBank/DDBJ whole genome shotgun (WGS) entry which is preliminary data.</text>
</comment>
<dbReference type="OrthoDB" id="762635at2"/>
<dbReference type="InterPro" id="IPR032168">
    <property type="entry name" value="DUF5004"/>
</dbReference>
<dbReference type="Pfam" id="PF16395">
    <property type="entry name" value="DUF5004"/>
    <property type="match status" value="1"/>
</dbReference>
<dbReference type="EMBL" id="SWBO01000007">
    <property type="protein sequence ID" value="TKB99411.1"/>
    <property type="molecule type" value="Genomic_DNA"/>
</dbReference>
<dbReference type="Proteomes" id="UP000310477">
    <property type="component" value="Unassembled WGS sequence"/>
</dbReference>
<dbReference type="RefSeq" id="WP_136877531.1">
    <property type="nucleotide sequence ID" value="NZ_SWBO01000007.1"/>
</dbReference>